<feature type="transmembrane region" description="Helical" evidence="1">
    <location>
        <begin position="249"/>
        <end position="270"/>
    </location>
</feature>
<comment type="caution">
    <text evidence="2">The sequence shown here is derived from an EMBL/GenBank/DDBJ whole genome shotgun (WGS) entry which is preliminary data.</text>
</comment>
<organism evidence="2 3">
    <name type="scientific">Schaedlerella arabinosiphila</name>
    <dbReference type="NCBI Taxonomy" id="2044587"/>
    <lineage>
        <taxon>Bacteria</taxon>
        <taxon>Bacillati</taxon>
        <taxon>Bacillota</taxon>
        <taxon>Clostridia</taxon>
        <taxon>Lachnospirales</taxon>
        <taxon>Lachnospiraceae</taxon>
        <taxon>Schaedlerella</taxon>
    </lineage>
</organism>
<reference evidence="2 3" key="1">
    <citation type="submission" date="2019-07" db="EMBL/GenBank/DDBJ databases">
        <title>Draft genome sequences of 15 bacterial species constituting the stable defined intestinal microbiota of the GM15 gnotobiotic mouse model.</title>
        <authorList>
            <person name="Elie C."/>
            <person name="Mathieu A."/>
            <person name="Saliou A."/>
            <person name="Darnaud M."/>
            <person name="Leulier F."/>
            <person name="Tamellini A."/>
        </authorList>
    </citation>
    <scope>NUCLEOTIDE SEQUENCE [LARGE SCALE GENOMIC DNA]</scope>
    <source>
        <strain evidence="3">ASF 502</strain>
    </source>
</reference>
<feature type="transmembrane region" description="Helical" evidence="1">
    <location>
        <begin position="52"/>
        <end position="74"/>
    </location>
</feature>
<feature type="transmembrane region" description="Helical" evidence="1">
    <location>
        <begin position="128"/>
        <end position="157"/>
    </location>
</feature>
<keyword evidence="1" id="KW-0472">Membrane</keyword>
<dbReference type="EMBL" id="VIRB01000169">
    <property type="protein sequence ID" value="NDO72676.1"/>
    <property type="molecule type" value="Genomic_DNA"/>
</dbReference>
<evidence type="ECO:0000256" key="1">
    <source>
        <dbReference type="SAM" id="Phobius"/>
    </source>
</evidence>
<dbReference type="PANTHER" id="PTHR37305">
    <property type="entry name" value="INTEGRAL MEMBRANE PROTEIN-RELATED"/>
    <property type="match status" value="1"/>
</dbReference>
<feature type="transmembrane region" description="Helical" evidence="1">
    <location>
        <begin position="12"/>
        <end position="31"/>
    </location>
</feature>
<dbReference type="AlphaFoldDB" id="A0A9X5CDX0"/>
<feature type="transmembrane region" description="Helical" evidence="1">
    <location>
        <begin position="201"/>
        <end position="222"/>
    </location>
</feature>
<keyword evidence="1" id="KW-0812">Transmembrane</keyword>
<feature type="transmembrane region" description="Helical" evidence="1">
    <location>
        <begin position="169"/>
        <end position="194"/>
    </location>
</feature>
<feature type="transmembrane region" description="Helical" evidence="1">
    <location>
        <begin position="86"/>
        <end position="107"/>
    </location>
</feature>
<gene>
    <name evidence="2" type="ORF">FMM80_30245</name>
</gene>
<keyword evidence="1" id="KW-1133">Transmembrane helix</keyword>
<dbReference type="Pfam" id="PF12730">
    <property type="entry name" value="ABC2_membrane_4"/>
    <property type="match status" value="1"/>
</dbReference>
<sequence length="279" mass="32167">MHLIPQITRYQYQYLYLQSVCLFLCLLYLLYGGNVMINLIQTEFSKLKRQKTIFTIMGVLLLFWVGMTFWNYHVPQKSFEDFYMKYGSYIAMLLPFLLGLLFIKIYHAEYQNDTLKELLQIPISMSQLFYAKILFLFLTAVIIMLLNCLLIIISAVICKVTDISAYQTLMLIRFFLTIALSMPFAMFPVFLITALTSGNTIFSSTVCFIYSLAGTIGVSHLAGTHPISSMLNILFGSQLSLITSDGEKLMYIADIVLFVFITVFCVEVFYRIKRGDKYK</sequence>
<dbReference type="Proteomes" id="UP000474104">
    <property type="component" value="Unassembled WGS sequence"/>
</dbReference>
<evidence type="ECO:0000313" key="3">
    <source>
        <dbReference type="Proteomes" id="UP000474104"/>
    </source>
</evidence>
<accession>A0A9X5CDX0</accession>
<evidence type="ECO:0000313" key="2">
    <source>
        <dbReference type="EMBL" id="NDO72676.1"/>
    </source>
</evidence>
<name>A0A9X5CDX0_9FIRM</name>
<proteinExistence type="predicted"/>
<protein>
    <submittedName>
        <fullName evidence="2">Uncharacterized protein</fullName>
    </submittedName>
</protein>
<dbReference type="PANTHER" id="PTHR37305:SF1">
    <property type="entry name" value="MEMBRANE PROTEIN"/>
    <property type="match status" value="1"/>
</dbReference>